<organism evidence="2 3">
    <name type="scientific">Oceaniferula marina</name>
    <dbReference type="NCBI Taxonomy" id="2748318"/>
    <lineage>
        <taxon>Bacteria</taxon>
        <taxon>Pseudomonadati</taxon>
        <taxon>Verrucomicrobiota</taxon>
        <taxon>Verrucomicrobiia</taxon>
        <taxon>Verrucomicrobiales</taxon>
        <taxon>Verrucomicrobiaceae</taxon>
        <taxon>Oceaniferula</taxon>
    </lineage>
</organism>
<keyword evidence="3" id="KW-1185">Reference proteome</keyword>
<dbReference type="AlphaFoldDB" id="A0A851GH35"/>
<dbReference type="InterPro" id="IPR011990">
    <property type="entry name" value="TPR-like_helical_dom_sf"/>
</dbReference>
<proteinExistence type="predicted"/>
<accession>A0A851GH35</accession>
<evidence type="ECO:0000256" key="1">
    <source>
        <dbReference type="SAM" id="SignalP"/>
    </source>
</evidence>
<comment type="caution">
    <text evidence="2">The sequence shown here is derived from an EMBL/GenBank/DDBJ whole genome shotgun (WGS) entry which is preliminary data.</text>
</comment>
<dbReference type="Pfam" id="PF13174">
    <property type="entry name" value="TPR_6"/>
    <property type="match status" value="1"/>
</dbReference>
<dbReference type="Gene3D" id="1.25.40.10">
    <property type="entry name" value="Tetratricopeptide repeat domain"/>
    <property type="match status" value="4"/>
</dbReference>
<protein>
    <submittedName>
        <fullName evidence="2">DUF3808 domain-containing protein</fullName>
    </submittedName>
</protein>
<feature type="signal peptide" evidence="1">
    <location>
        <begin position="1"/>
        <end position="18"/>
    </location>
</feature>
<dbReference type="InterPro" id="IPR019734">
    <property type="entry name" value="TPR_rpt"/>
</dbReference>
<gene>
    <name evidence="2" type="ORF">HW115_02360</name>
</gene>
<dbReference type="Proteomes" id="UP000557872">
    <property type="component" value="Unassembled WGS sequence"/>
</dbReference>
<sequence length="896" mass="99494">MILRLTILFASLCLTIQAAPEKTAPPAPPLPDKAKALQELTKSSHYQHGLKAMEDQLPDLAIRQFRTILSDPKLGPDAKAYVQFALAKALIQTGLSQHGSDQHALEALELLNTPTLKLLPSAPLWKAEALAAIGKYQAAEEALAQIPSKHPKHATITLVRARILIALAQNDGALKLLKSLTESNVSETRNLAHLLTAEIQINKSAFDDARKQLDQIKSTQASTERLKDYLVARLALAEGKSVDAISRFRSLVTETDHLSQRIYHACVLGLSDALAAHNQIEDSIGVLENHISQHPNSSILLQGFLRLGQRLSPNLPANHPSMQKLIEWSAPPIKSPDVLYITGDTSDALPMFQPPVSEHDDLVTLALYLRASLLAKSNDPKQHAQALALLNRLRTLHPAHSLPPSELYLQIYSKSLLETAQLQLKQKRTQQATYTLEALEKVAFSPAMKDQANSLLGILQIDQSQYKEALAAFNMARESTSEQIAEAASINAGISALLASDMTAFNKILDGKQTAHIETSLTLERALWKCRNNNASGRMDLDRFIATHPGHPRENEARLALAAAGVDISPPDILLTNAQLEIITPKLPDEASQYAITRIKIRAEELSQNWSSAAALAEGFIQQFPQSPNLPAVMLKQGEAYYHNEDFNKSRRVFQQVNDQFPSSPFAPYARFYTAMAARLGGTTQSREESISLFQNIIDSKHELADEARIQQSRVLIDLRRYAEAQKALEPILSDKQAVLSVRRDAGVLLADCFHRQAANTPEKYEQAVAIYDQLLDSDGLSLAWNNRLHFLKGQTLESMDRRTDALDTYYNVVIKGQNPPSTVGYDVEWFWFYRCGFKALSMLEADKRWEAAVKLAKRIASFDGPRAEEAYKRSHNLATTHMIWLEDNKAIPVDE</sequence>
<dbReference type="SUPFAM" id="SSF48452">
    <property type="entry name" value="TPR-like"/>
    <property type="match status" value="2"/>
</dbReference>
<keyword evidence="1" id="KW-0732">Signal</keyword>
<dbReference type="Pfam" id="PF14559">
    <property type="entry name" value="TPR_19"/>
    <property type="match status" value="1"/>
</dbReference>
<evidence type="ECO:0000313" key="2">
    <source>
        <dbReference type="EMBL" id="NWK54437.1"/>
    </source>
</evidence>
<evidence type="ECO:0000313" key="3">
    <source>
        <dbReference type="Proteomes" id="UP000557872"/>
    </source>
</evidence>
<reference evidence="2 3" key="1">
    <citation type="submission" date="2020-07" db="EMBL/GenBank/DDBJ databases">
        <title>Roseicoccus Jingziensis gen. nov., sp. nov., isolated from coastal seawater.</title>
        <authorList>
            <person name="Feng X."/>
        </authorList>
    </citation>
    <scope>NUCLEOTIDE SEQUENCE [LARGE SCALE GENOMIC DNA]</scope>
    <source>
        <strain evidence="2 3">N1E253</strain>
    </source>
</reference>
<feature type="chain" id="PRO_5032579304" evidence="1">
    <location>
        <begin position="19"/>
        <end position="896"/>
    </location>
</feature>
<dbReference type="EMBL" id="JACBAZ010000001">
    <property type="protein sequence ID" value="NWK54437.1"/>
    <property type="molecule type" value="Genomic_DNA"/>
</dbReference>
<dbReference type="RefSeq" id="WP_178930966.1">
    <property type="nucleotide sequence ID" value="NZ_JACBAZ010000001.1"/>
</dbReference>
<name>A0A851GH35_9BACT</name>